<dbReference type="AlphaFoldDB" id="A0A077M020"/>
<evidence type="ECO:0000256" key="1">
    <source>
        <dbReference type="SAM" id="MobiDB-lite"/>
    </source>
</evidence>
<comment type="caution">
    <text evidence="2">The sequence shown here is derived from an EMBL/GenBank/DDBJ whole genome shotgun (WGS) entry which is preliminary data.</text>
</comment>
<organism evidence="2 3">
    <name type="scientific">Nostocoides japonicum T1-X7</name>
    <dbReference type="NCBI Taxonomy" id="1194083"/>
    <lineage>
        <taxon>Bacteria</taxon>
        <taxon>Bacillati</taxon>
        <taxon>Actinomycetota</taxon>
        <taxon>Actinomycetes</taxon>
        <taxon>Micrococcales</taxon>
        <taxon>Intrasporangiaceae</taxon>
        <taxon>Nostocoides</taxon>
    </lineage>
</organism>
<gene>
    <name evidence="2" type="ORF">BN12_2010015</name>
</gene>
<accession>A0A077M020</accession>
<evidence type="ECO:0000313" key="3">
    <source>
        <dbReference type="Proteomes" id="UP000035721"/>
    </source>
</evidence>
<name>A0A077M020_9MICO</name>
<protein>
    <submittedName>
        <fullName evidence="2">Uncharacterized protein</fullName>
    </submittedName>
</protein>
<feature type="region of interest" description="Disordered" evidence="1">
    <location>
        <begin position="1"/>
        <end position="29"/>
    </location>
</feature>
<dbReference type="EMBL" id="CAJB01000115">
    <property type="protein sequence ID" value="CCH77575.1"/>
    <property type="molecule type" value="Genomic_DNA"/>
</dbReference>
<keyword evidence="3" id="KW-1185">Reference proteome</keyword>
<evidence type="ECO:0000313" key="2">
    <source>
        <dbReference type="EMBL" id="CCH77575.1"/>
    </source>
</evidence>
<reference evidence="2 3" key="1">
    <citation type="journal article" date="2013" name="ISME J.">
        <title>A metabolic model for members of the genus Tetrasphaera involved in enhanced biological phosphorus removal.</title>
        <authorList>
            <person name="Kristiansen R."/>
            <person name="Nguyen H.T.T."/>
            <person name="Saunders A.M."/>
            <person name="Nielsen J.L."/>
            <person name="Wimmer R."/>
            <person name="Le V.Q."/>
            <person name="McIlroy S.J."/>
            <person name="Petrovski S."/>
            <person name="Seviour R.J."/>
            <person name="Calteau A."/>
            <person name="Nielsen K.L."/>
            <person name="Nielsen P.H."/>
        </authorList>
    </citation>
    <scope>NUCLEOTIDE SEQUENCE [LARGE SCALE GENOMIC DNA]</scope>
    <source>
        <strain evidence="2 3">T1-X7</strain>
    </source>
</reference>
<dbReference type="Proteomes" id="UP000035721">
    <property type="component" value="Unassembled WGS sequence"/>
</dbReference>
<proteinExistence type="predicted"/>
<sequence length="29" mass="3076">MGRRLRGESSGARLEPKRPTLAPVSPANA</sequence>